<dbReference type="EMBL" id="RCIW01000008">
    <property type="protein sequence ID" value="RLP10131.1"/>
    <property type="molecule type" value="Genomic_DNA"/>
</dbReference>
<feature type="region of interest" description="Disordered" evidence="1">
    <location>
        <begin position="66"/>
        <end position="220"/>
    </location>
</feature>
<proteinExistence type="predicted"/>
<accession>A0A383S7F7</accession>
<feature type="transmembrane region" description="Helical" evidence="2">
    <location>
        <begin position="43"/>
        <end position="62"/>
    </location>
</feature>
<feature type="compositionally biased region" description="Low complexity" evidence="1">
    <location>
        <begin position="98"/>
        <end position="121"/>
    </location>
</feature>
<keyword evidence="2" id="KW-0812">Transmembrane</keyword>
<dbReference type="Proteomes" id="UP000263928">
    <property type="component" value="Unassembled WGS sequence"/>
</dbReference>
<dbReference type="OrthoDB" id="10012647at2"/>
<protein>
    <submittedName>
        <fullName evidence="4">Uncharacterized protein</fullName>
    </submittedName>
</protein>
<evidence type="ECO:0000256" key="1">
    <source>
        <dbReference type="SAM" id="MobiDB-lite"/>
    </source>
</evidence>
<reference evidence="3 6" key="3">
    <citation type="submission" date="2018-10" db="EMBL/GenBank/DDBJ databases">
        <title>Propionibacterium australiense Genome Sequencing and Assembly.</title>
        <authorList>
            <person name="Bernier A.-M."/>
            <person name="Bernard K."/>
        </authorList>
    </citation>
    <scope>NUCLEOTIDE SEQUENCE [LARGE SCALE GENOMIC DNA]</scope>
    <source>
        <strain evidence="3 6">NML98A078</strain>
    </source>
</reference>
<reference evidence="4" key="2">
    <citation type="submission" date="2018-08" db="EMBL/GenBank/DDBJ databases">
        <authorList>
            <person name="Ferrada E.E."/>
            <person name="Latorre B.A."/>
        </authorList>
    </citation>
    <scope>NUCLEOTIDE SEQUENCE [LARGE SCALE GENOMIC DNA]</scope>
    <source>
        <strain evidence="4">Propionibacterium_australiense1</strain>
    </source>
</reference>
<gene>
    <name evidence="3" type="ORF">D7U36_06045</name>
    <name evidence="4" type="ORF">PROPAUS_1218</name>
</gene>
<reference evidence="5" key="1">
    <citation type="submission" date="2018-08" db="EMBL/GenBank/DDBJ databases">
        <authorList>
            <person name="Hornung B."/>
        </authorList>
    </citation>
    <scope>NUCLEOTIDE SEQUENCE [LARGE SCALE GENOMIC DNA]</scope>
</reference>
<evidence type="ECO:0000313" key="3">
    <source>
        <dbReference type="EMBL" id="RLP10131.1"/>
    </source>
</evidence>
<organism evidence="4 5">
    <name type="scientific">Propionibacterium australiense</name>
    <dbReference type="NCBI Taxonomy" id="119981"/>
    <lineage>
        <taxon>Bacteria</taxon>
        <taxon>Bacillati</taxon>
        <taxon>Actinomycetota</taxon>
        <taxon>Actinomycetes</taxon>
        <taxon>Propionibacteriales</taxon>
        <taxon>Propionibacteriaceae</taxon>
        <taxon>Propionibacterium</taxon>
    </lineage>
</organism>
<dbReference type="RefSeq" id="WP_119161653.1">
    <property type="nucleotide sequence ID" value="NZ_LR134442.1"/>
</dbReference>
<keyword evidence="2" id="KW-0472">Membrane</keyword>
<dbReference type="EMBL" id="UNQJ01000006">
    <property type="protein sequence ID" value="SYZ33299.1"/>
    <property type="molecule type" value="Genomic_DNA"/>
</dbReference>
<name>A0A383S7F7_9ACTN</name>
<feature type="compositionally biased region" description="Low complexity" evidence="1">
    <location>
        <begin position="71"/>
        <end position="86"/>
    </location>
</feature>
<sequence>MGISDELRNLAATPPEATAMSASLADQAVGFAIKARRVARMKIAAGVTAGAIAATGVGVGLANSNKNSDLPATTPVVTITPSSSTPPQSPSASPPQSPSSEQSSSAPEDSPSPVLVQPSQPELEPIGPGTDQNILEQILETLQSLPERILDALNPNSPVNPEPGSTEPSTDETPAPTSEEPSEAPDPHTPSADPSSSSSPSASQSSPEQTPTTATPSVPMRCQMEIVWKNKSGDVTGKVTYTFSCEEGAELKKALEEDPSTADEHRACTLISRPEGKYEEKATREAVKCPDLQA</sequence>
<feature type="compositionally biased region" description="Polar residues" evidence="1">
    <location>
        <begin position="130"/>
        <end position="144"/>
    </location>
</feature>
<feature type="compositionally biased region" description="Low complexity" evidence="1">
    <location>
        <begin position="165"/>
        <end position="179"/>
    </location>
</feature>
<feature type="compositionally biased region" description="Low complexity" evidence="1">
    <location>
        <begin position="189"/>
        <end position="217"/>
    </location>
</feature>
<dbReference type="Proteomes" id="UP000279336">
    <property type="component" value="Unassembled WGS sequence"/>
</dbReference>
<keyword evidence="2" id="KW-1133">Transmembrane helix</keyword>
<keyword evidence="5" id="KW-1185">Reference proteome</keyword>
<evidence type="ECO:0000313" key="5">
    <source>
        <dbReference type="Proteomes" id="UP000263928"/>
    </source>
</evidence>
<dbReference type="AlphaFoldDB" id="A0A383S7F7"/>
<feature type="compositionally biased region" description="Pro residues" evidence="1">
    <location>
        <begin position="87"/>
        <end position="97"/>
    </location>
</feature>
<evidence type="ECO:0000256" key="2">
    <source>
        <dbReference type="SAM" id="Phobius"/>
    </source>
</evidence>
<evidence type="ECO:0000313" key="6">
    <source>
        <dbReference type="Proteomes" id="UP000279336"/>
    </source>
</evidence>
<evidence type="ECO:0000313" key="4">
    <source>
        <dbReference type="EMBL" id="SYZ33299.1"/>
    </source>
</evidence>